<dbReference type="Gene3D" id="3.40.50.300">
    <property type="entry name" value="P-loop containing nucleotide triphosphate hydrolases"/>
    <property type="match status" value="1"/>
</dbReference>
<dbReference type="GO" id="GO:0016887">
    <property type="term" value="F:ATP hydrolysis activity"/>
    <property type="evidence" value="ECO:0007669"/>
    <property type="project" value="TreeGrafter"/>
</dbReference>
<dbReference type="SMART" id="SM00382">
    <property type="entry name" value="AAA"/>
    <property type="match status" value="1"/>
</dbReference>
<dbReference type="PANTHER" id="PTHR30258:SF2">
    <property type="entry name" value="COMG OPERON PROTEIN 1"/>
    <property type="match status" value="1"/>
</dbReference>
<dbReference type="FunFam" id="3.30.450.90:FF:000001">
    <property type="entry name" value="Type II secretion system ATPase GspE"/>
    <property type="match status" value="1"/>
</dbReference>
<evidence type="ECO:0000256" key="2">
    <source>
        <dbReference type="ARBA" id="ARBA00022741"/>
    </source>
</evidence>
<evidence type="ECO:0000313" key="5">
    <source>
        <dbReference type="EMBL" id="SMH41673.1"/>
    </source>
</evidence>
<dbReference type="Gene3D" id="1.10.40.70">
    <property type="match status" value="1"/>
</dbReference>
<evidence type="ECO:0000313" key="6">
    <source>
        <dbReference type="Proteomes" id="UP000193083"/>
    </source>
</evidence>
<sequence length="559" mass="61221">MRLAEYPTFSDFLSWLGDNRILTAESVKRARNAHSSTGHPVDTVFIELGLLRESDLAQHLSAFLGVPVLPAVPDEVDLALVRGIGMNFLEANQVLPLAFVENRVLVAAADPFARSTLDVLRYHFDCEPELRVFPRSAIAERLRTLKETKLDSPDSLLMAVDDDLADTDDIERLRDFAREAPVIRFVANIIQQAVDRGATDIHVEPTIDHLRIRFRCDGLLTVAETAPKSMHAGIATRIKILSRLNIAERRMPQDGRMRVTVRGQEIDLRVSVLPSVHGETFVLRILDKSGVALSLNALGFDAEAIARFKEFAHIPNGIVLITGPTGSGKTTTLYSLLKERDPDEVKIFTVEDPVEYRLDGITQLQVDPAIDLTFARALRSVLRQDPDVILIGEIRDAETAQIAIQASLTGHLVFSTLHTNSAAGALTRLLDMGIDGYLIGATIRAVAAQRLVRKLCPKCHGVQAPAVNGIHPVCNTCRGSGYAGRTVAYEILEVSPEIASMISRGAGEEQMQERAAANGFLTMSAQAARLVADGVTTREEVQRVLSLDLTTDLADEILQ</sequence>
<organism evidence="5 6">
    <name type="scientific">Mesorhizobium australicum</name>
    <dbReference type="NCBI Taxonomy" id="536018"/>
    <lineage>
        <taxon>Bacteria</taxon>
        <taxon>Pseudomonadati</taxon>
        <taxon>Pseudomonadota</taxon>
        <taxon>Alphaproteobacteria</taxon>
        <taxon>Hyphomicrobiales</taxon>
        <taxon>Phyllobacteriaceae</taxon>
        <taxon>Mesorhizobium</taxon>
    </lineage>
</organism>
<proteinExistence type="inferred from homology"/>
<keyword evidence="2" id="KW-0547">Nucleotide-binding</keyword>
<protein>
    <submittedName>
        <fullName evidence="5">Type II secretion system protein E (GspE)</fullName>
    </submittedName>
</protein>
<dbReference type="CDD" id="cd01129">
    <property type="entry name" value="PulE-GspE-like"/>
    <property type="match status" value="1"/>
</dbReference>
<dbReference type="PANTHER" id="PTHR30258">
    <property type="entry name" value="TYPE II SECRETION SYSTEM PROTEIN GSPE-RELATED"/>
    <property type="match status" value="1"/>
</dbReference>
<dbReference type="Pfam" id="PF05157">
    <property type="entry name" value="MshEN"/>
    <property type="match status" value="1"/>
</dbReference>
<keyword evidence="6" id="KW-1185">Reference proteome</keyword>
<gene>
    <name evidence="5" type="ORF">SAMN02982922_2613</name>
</gene>
<dbReference type="Proteomes" id="UP000193083">
    <property type="component" value="Unassembled WGS sequence"/>
</dbReference>
<reference evidence="5 6" key="1">
    <citation type="submission" date="2017-04" db="EMBL/GenBank/DDBJ databases">
        <authorList>
            <person name="Afonso C.L."/>
            <person name="Miller P.J."/>
            <person name="Scott M.A."/>
            <person name="Spackman E."/>
            <person name="Goraichik I."/>
            <person name="Dimitrov K.M."/>
            <person name="Suarez D.L."/>
            <person name="Swayne D.E."/>
        </authorList>
    </citation>
    <scope>NUCLEOTIDE SEQUENCE [LARGE SCALE GENOMIC DNA]</scope>
    <source>
        <strain evidence="5 6">B5P</strain>
    </source>
</reference>
<dbReference type="InterPro" id="IPR027417">
    <property type="entry name" value="P-loop_NTPase"/>
</dbReference>
<evidence type="ECO:0000256" key="3">
    <source>
        <dbReference type="ARBA" id="ARBA00022840"/>
    </source>
</evidence>
<dbReference type="AlphaFoldDB" id="A0A1X7NTZ9"/>
<dbReference type="Pfam" id="PF00437">
    <property type="entry name" value="T2SSE"/>
    <property type="match status" value="1"/>
</dbReference>
<dbReference type="OrthoDB" id="9804785at2"/>
<feature type="domain" description="Bacterial type II secretion system protein E" evidence="4">
    <location>
        <begin position="382"/>
        <end position="396"/>
    </location>
</feature>
<accession>A0A1X7NTZ9</accession>
<evidence type="ECO:0000256" key="1">
    <source>
        <dbReference type="ARBA" id="ARBA00006611"/>
    </source>
</evidence>
<dbReference type="SUPFAM" id="SSF160246">
    <property type="entry name" value="EspE N-terminal domain-like"/>
    <property type="match status" value="1"/>
</dbReference>
<dbReference type="InterPro" id="IPR003593">
    <property type="entry name" value="AAA+_ATPase"/>
</dbReference>
<dbReference type="InterPro" id="IPR037257">
    <property type="entry name" value="T2SS_E_N_sf"/>
</dbReference>
<comment type="similarity">
    <text evidence="1">Belongs to the GSP E family.</text>
</comment>
<evidence type="ECO:0000259" key="4">
    <source>
        <dbReference type="PROSITE" id="PS00662"/>
    </source>
</evidence>
<dbReference type="PROSITE" id="PS00662">
    <property type="entry name" value="T2SP_E"/>
    <property type="match status" value="1"/>
</dbReference>
<dbReference type="GO" id="GO:0005524">
    <property type="term" value="F:ATP binding"/>
    <property type="evidence" value="ECO:0007669"/>
    <property type="project" value="UniProtKB-KW"/>
</dbReference>
<dbReference type="SUPFAM" id="SSF52540">
    <property type="entry name" value="P-loop containing nucleoside triphosphate hydrolases"/>
    <property type="match status" value="1"/>
</dbReference>
<dbReference type="GO" id="GO:0005886">
    <property type="term" value="C:plasma membrane"/>
    <property type="evidence" value="ECO:0007669"/>
    <property type="project" value="TreeGrafter"/>
</dbReference>
<dbReference type="InterPro" id="IPR007831">
    <property type="entry name" value="T2SS_GspE_N"/>
</dbReference>
<dbReference type="Gene3D" id="3.30.300.160">
    <property type="entry name" value="Type II secretion system, protein E, N-terminal domain"/>
    <property type="match status" value="1"/>
</dbReference>
<keyword evidence="3" id="KW-0067">ATP-binding</keyword>
<dbReference type="Gene3D" id="3.30.450.90">
    <property type="match status" value="1"/>
</dbReference>
<name>A0A1X7NTZ9_9HYPH</name>
<dbReference type="RefSeq" id="WP_085464539.1">
    <property type="nucleotide sequence ID" value="NZ_FXBL01000004.1"/>
</dbReference>
<dbReference type="EMBL" id="FXBL01000004">
    <property type="protein sequence ID" value="SMH41673.1"/>
    <property type="molecule type" value="Genomic_DNA"/>
</dbReference>
<dbReference type="InterPro" id="IPR001482">
    <property type="entry name" value="T2SS/T4SS_dom"/>
</dbReference>